<dbReference type="RefSeq" id="XP_031026268.1">
    <property type="nucleotide sequence ID" value="XM_031167736.1"/>
</dbReference>
<feature type="compositionally biased region" description="Low complexity" evidence="1">
    <location>
        <begin position="619"/>
        <end position="635"/>
    </location>
</feature>
<feature type="region of interest" description="Disordered" evidence="1">
    <location>
        <begin position="747"/>
        <end position="785"/>
    </location>
</feature>
<feature type="region of interest" description="Disordered" evidence="1">
    <location>
        <begin position="688"/>
        <end position="707"/>
    </location>
</feature>
<dbReference type="OrthoDB" id="2157345at2759"/>
<accession>A0A507CEE8</accession>
<feature type="compositionally biased region" description="Polar residues" evidence="1">
    <location>
        <begin position="636"/>
        <end position="649"/>
    </location>
</feature>
<evidence type="ECO:0000313" key="3">
    <source>
        <dbReference type="Proteomes" id="UP000319731"/>
    </source>
</evidence>
<feature type="compositionally biased region" description="Low complexity" evidence="1">
    <location>
        <begin position="753"/>
        <end position="771"/>
    </location>
</feature>
<dbReference type="GeneID" id="42003033"/>
<sequence length="785" mass="86411">MVASTAAQHEELMPPPLRTRRSSTQLIQGVMQSAPGTRSRLPSDVPPLNNSIIIFDEDDEIHMDSSNNRLNIDANSTSQELRKHASSISHPAAVLGVFEKWALLQNQGLAASRKNSSDEHGNGQHVATEYDELCMEVLTALGELEASMEEVMRWKDGFISNQGVPSVVKLKLVIMFTRLFRSKSDLHEPLFELIKQVKVYSQPWQERREALLAIEHDFENQKHLVDVAIRRVEHLESQIARMKSERRIAMWERLTLRMLEKESMKRQQLAANSKFNAALSYPENVEEDDARPATRPITPSIRFDGELTPRKSVVIKDSVTFESPRPSSPTRESTLKEEMNARSLESIASSKSNLERQSEETQTDSELPESNLVLSESSKPPSAPVTVTPAKISSSDFFISDEPSWKAPKFTHDALAEFEKTLHTQHPNIEKQLAELRDLNGRGAVKSIKADLPPVVLVKRGIKPESPLIRGWTVTDTADFNRTNLQSALTGDMPSWLSFDGDVHVGRHVGQSKDTISLSARESETSNGNANGLAFTANVVELTSPSPPRQNSNPPLPAQYRQVQDANEAKMKAMDDNYSSRIAELSAKILATADKPMSLLCPLPMNGGALSTIASKASSLGSLSSSPSTSLSQISPNPTKVASVASNRPEQPVRPYAPIRAASIAAVPSHQQSSQNVAQQIQPRMSIATARSSSTRNSETGSEASVVAQKSMHAEFMPHPGAVKASVPIEAVMRHVVESVRILPQAESRHYASPQSQSRQPSTTSTTHPSTINLFDSARKRSTMR</sequence>
<reference evidence="2 3" key="1">
    <citation type="journal article" date="2019" name="Sci. Rep.">
        <title>Comparative genomics of chytrid fungi reveal insights into the obligate biotrophic and pathogenic lifestyle of Synchytrium endobioticum.</title>
        <authorList>
            <person name="van de Vossenberg B.T.L.H."/>
            <person name="Warris S."/>
            <person name="Nguyen H.D.T."/>
            <person name="van Gent-Pelzer M.P.E."/>
            <person name="Joly D.L."/>
            <person name="van de Geest H.C."/>
            <person name="Bonants P.J.M."/>
            <person name="Smith D.S."/>
            <person name="Levesque C.A."/>
            <person name="van der Lee T.A.J."/>
        </authorList>
    </citation>
    <scope>NUCLEOTIDE SEQUENCE [LARGE SCALE GENOMIC DNA]</scope>
    <source>
        <strain evidence="2 3">JEL517</strain>
    </source>
</reference>
<feature type="region of interest" description="Disordered" evidence="1">
    <location>
        <begin position="315"/>
        <end position="387"/>
    </location>
</feature>
<feature type="compositionally biased region" description="Polar residues" evidence="1">
    <location>
        <begin position="689"/>
        <end position="703"/>
    </location>
</feature>
<evidence type="ECO:0000256" key="1">
    <source>
        <dbReference type="SAM" id="MobiDB-lite"/>
    </source>
</evidence>
<feature type="region of interest" description="Disordered" evidence="1">
    <location>
        <begin position="283"/>
        <end position="303"/>
    </location>
</feature>
<dbReference type="EMBL" id="QEAO01000006">
    <property type="protein sequence ID" value="TPX35883.1"/>
    <property type="molecule type" value="Genomic_DNA"/>
</dbReference>
<organism evidence="2 3">
    <name type="scientific">Synchytrium microbalum</name>
    <dbReference type="NCBI Taxonomy" id="1806994"/>
    <lineage>
        <taxon>Eukaryota</taxon>
        <taxon>Fungi</taxon>
        <taxon>Fungi incertae sedis</taxon>
        <taxon>Chytridiomycota</taxon>
        <taxon>Chytridiomycota incertae sedis</taxon>
        <taxon>Chytridiomycetes</taxon>
        <taxon>Synchytriales</taxon>
        <taxon>Synchytriaceae</taxon>
        <taxon>Synchytrium</taxon>
    </lineage>
</organism>
<dbReference type="AlphaFoldDB" id="A0A507CEE8"/>
<dbReference type="Proteomes" id="UP000319731">
    <property type="component" value="Unassembled WGS sequence"/>
</dbReference>
<feature type="region of interest" description="Disordered" evidence="1">
    <location>
        <begin position="619"/>
        <end position="653"/>
    </location>
</feature>
<feature type="compositionally biased region" description="Low complexity" evidence="1">
    <location>
        <begin position="322"/>
        <end position="332"/>
    </location>
</feature>
<comment type="caution">
    <text evidence="2">The sequence shown here is derived from an EMBL/GenBank/DDBJ whole genome shotgun (WGS) entry which is preliminary data.</text>
</comment>
<name>A0A507CEE8_9FUNG</name>
<dbReference type="STRING" id="1806994.A0A507CEE8"/>
<proteinExistence type="predicted"/>
<gene>
    <name evidence="2" type="ORF">SmJEL517_g01808</name>
</gene>
<evidence type="ECO:0000313" key="2">
    <source>
        <dbReference type="EMBL" id="TPX35883.1"/>
    </source>
</evidence>
<protein>
    <submittedName>
        <fullName evidence="2">Uncharacterized protein</fullName>
    </submittedName>
</protein>
<keyword evidence="3" id="KW-1185">Reference proteome</keyword>